<proteinExistence type="predicted"/>
<name>C2Y3M2_BACMY</name>
<gene>
    <name evidence="1" type="ORF">bcere0026_55820</name>
</gene>
<dbReference type="EMBL" id="ACMP01000208">
    <property type="protein sequence ID" value="EEL67441.1"/>
    <property type="molecule type" value="Genomic_DNA"/>
</dbReference>
<evidence type="ECO:0000313" key="1">
    <source>
        <dbReference type="EMBL" id="EEL67441.1"/>
    </source>
</evidence>
<dbReference type="AlphaFoldDB" id="C2Y3M2"/>
<reference evidence="1" key="1">
    <citation type="journal article" date="2012" name="Genome Res.">
        <title>Genomic characterization of the Bacillus cereus sensu lato species: Backdrop to the evolution of Bacillus anthracis.</title>
        <authorList>
            <person name="Zwick M.E."/>
            <person name="Joseph S.J."/>
            <person name="Didelot X."/>
            <person name="Chen P.E."/>
            <person name="Bishop-Lilly K.A."/>
            <person name="Stewart A.C."/>
            <person name="Willner K."/>
            <person name="Nolan N."/>
            <person name="Lentz S."/>
            <person name="Thomason M.K."/>
            <person name="Sozhamannan S."/>
            <person name="Mateczun A.J."/>
            <person name="Du L."/>
            <person name="Read T.D."/>
        </authorList>
    </citation>
    <scope>NUCLEOTIDE SEQUENCE [LARGE SCALE GENOMIC DNA]</scope>
    <source>
        <strain evidence="1">AH603</strain>
    </source>
</reference>
<sequence length="146" mass="16805">MGVACLFLFGERWKMKMNLQFTTASTANGGVLSVREALANPELVLEHITEEGAEFSVSLQDIQIPGKPNYYWYDVLIETATAKKIEVNIAVLSQEEYDKLCEKASIDLYLKQTEDAAKFFLEKSKERFNPELQERFTFRHKAQLFL</sequence>
<dbReference type="Proteomes" id="UP000001753">
    <property type="component" value="Chromosome"/>
</dbReference>
<protein>
    <recommendedName>
        <fullName evidence="2">PXO1-43</fullName>
    </recommendedName>
</protein>
<comment type="caution">
    <text evidence="1">The sequence shown here is derived from an EMBL/GenBank/DDBJ whole genome shotgun (WGS) entry which is preliminary data.</text>
</comment>
<organism evidence="1">
    <name type="scientific">Bacillus mycoides</name>
    <dbReference type="NCBI Taxonomy" id="1405"/>
    <lineage>
        <taxon>Bacteria</taxon>
        <taxon>Bacillati</taxon>
        <taxon>Bacillota</taxon>
        <taxon>Bacilli</taxon>
        <taxon>Bacillales</taxon>
        <taxon>Bacillaceae</taxon>
        <taxon>Bacillus</taxon>
        <taxon>Bacillus cereus group</taxon>
    </lineage>
</organism>
<accession>C2Y3M2</accession>
<evidence type="ECO:0008006" key="2">
    <source>
        <dbReference type="Google" id="ProtNLM"/>
    </source>
</evidence>
<dbReference type="HOGENOM" id="CLU_1683054_0_0_9"/>